<evidence type="ECO:0000313" key="1">
    <source>
        <dbReference type="EMBL" id="KAL3664511.1"/>
    </source>
</evidence>
<dbReference type="Proteomes" id="UP001632037">
    <property type="component" value="Unassembled WGS sequence"/>
</dbReference>
<accession>A0ABD3FFP0</accession>
<protein>
    <submittedName>
        <fullName evidence="1">Uncharacterized protein</fullName>
    </submittedName>
</protein>
<sequence length="58" mass="6563">MSIDPAVTTTHLYVLRQSLATKHLKMEERKEQLLEGYQVVVAGFVSKMEPEFVLASVL</sequence>
<comment type="caution">
    <text evidence="1">The sequence shown here is derived from an EMBL/GenBank/DDBJ whole genome shotgun (WGS) entry which is preliminary data.</text>
</comment>
<dbReference type="EMBL" id="JBIMZQ010000023">
    <property type="protein sequence ID" value="KAL3664511.1"/>
    <property type="molecule type" value="Genomic_DNA"/>
</dbReference>
<reference evidence="1 2" key="1">
    <citation type="submission" date="2024-09" db="EMBL/GenBank/DDBJ databases">
        <title>Genome sequencing and assembly of Phytophthora oleae, isolate VK10A, causative agent of rot of olive drupes.</title>
        <authorList>
            <person name="Conti Taguali S."/>
            <person name="Riolo M."/>
            <person name="La Spada F."/>
            <person name="Cacciola S.O."/>
            <person name="Dionisio G."/>
        </authorList>
    </citation>
    <scope>NUCLEOTIDE SEQUENCE [LARGE SCALE GENOMIC DNA]</scope>
    <source>
        <strain evidence="1 2">VK10A</strain>
    </source>
</reference>
<dbReference type="AlphaFoldDB" id="A0ABD3FFP0"/>
<organism evidence="1 2">
    <name type="scientific">Phytophthora oleae</name>
    <dbReference type="NCBI Taxonomy" id="2107226"/>
    <lineage>
        <taxon>Eukaryota</taxon>
        <taxon>Sar</taxon>
        <taxon>Stramenopiles</taxon>
        <taxon>Oomycota</taxon>
        <taxon>Peronosporomycetes</taxon>
        <taxon>Peronosporales</taxon>
        <taxon>Peronosporaceae</taxon>
        <taxon>Phytophthora</taxon>
    </lineage>
</organism>
<keyword evidence="2" id="KW-1185">Reference proteome</keyword>
<gene>
    <name evidence="1" type="ORF">V7S43_010263</name>
</gene>
<name>A0ABD3FFP0_9STRA</name>
<proteinExistence type="predicted"/>
<evidence type="ECO:0000313" key="2">
    <source>
        <dbReference type="Proteomes" id="UP001632037"/>
    </source>
</evidence>